<evidence type="ECO:0000313" key="5">
    <source>
        <dbReference type="Proteomes" id="UP000241890"/>
    </source>
</evidence>
<evidence type="ECO:0000256" key="1">
    <source>
        <dbReference type="SAM" id="MobiDB-lite"/>
    </source>
</evidence>
<feature type="signal peptide" evidence="3">
    <location>
        <begin position="1"/>
        <end position="30"/>
    </location>
</feature>
<name>A0A2R5GNL2_9STRA</name>
<evidence type="ECO:0000313" key="4">
    <source>
        <dbReference type="EMBL" id="GBG32477.1"/>
    </source>
</evidence>
<dbReference type="CDD" id="cd00054">
    <property type="entry name" value="EGF_CA"/>
    <property type="match status" value="1"/>
</dbReference>
<dbReference type="InParanoid" id="A0A2R5GNL2"/>
<dbReference type="Gene3D" id="2.10.25.10">
    <property type="entry name" value="Laminin"/>
    <property type="match status" value="1"/>
</dbReference>
<feature type="compositionally biased region" description="Polar residues" evidence="1">
    <location>
        <begin position="376"/>
        <end position="399"/>
    </location>
</feature>
<proteinExistence type="predicted"/>
<keyword evidence="2" id="KW-0472">Membrane</keyword>
<comment type="caution">
    <text evidence="4">The sequence shown here is derived from an EMBL/GenBank/DDBJ whole genome shotgun (WGS) entry which is preliminary data.</text>
</comment>
<feature type="transmembrane region" description="Helical" evidence="2">
    <location>
        <begin position="144"/>
        <end position="167"/>
    </location>
</feature>
<organism evidence="4 5">
    <name type="scientific">Hondaea fermentalgiana</name>
    <dbReference type="NCBI Taxonomy" id="2315210"/>
    <lineage>
        <taxon>Eukaryota</taxon>
        <taxon>Sar</taxon>
        <taxon>Stramenopiles</taxon>
        <taxon>Bigyra</taxon>
        <taxon>Labyrinthulomycetes</taxon>
        <taxon>Thraustochytrida</taxon>
        <taxon>Thraustochytriidae</taxon>
        <taxon>Hondaea</taxon>
    </lineage>
</organism>
<evidence type="ECO:0000256" key="2">
    <source>
        <dbReference type="SAM" id="Phobius"/>
    </source>
</evidence>
<feature type="compositionally biased region" description="Low complexity" evidence="1">
    <location>
        <begin position="365"/>
        <end position="375"/>
    </location>
</feature>
<feature type="transmembrane region" description="Helical" evidence="2">
    <location>
        <begin position="220"/>
        <end position="240"/>
    </location>
</feature>
<dbReference type="Proteomes" id="UP000241890">
    <property type="component" value="Unassembled WGS sequence"/>
</dbReference>
<keyword evidence="2" id="KW-1133">Transmembrane helix</keyword>
<accession>A0A2R5GNL2</accession>
<keyword evidence="5" id="KW-1185">Reference proteome</keyword>
<feature type="transmembrane region" description="Helical" evidence="2">
    <location>
        <begin position="179"/>
        <end position="199"/>
    </location>
</feature>
<dbReference type="OrthoDB" id="442731at2759"/>
<reference evidence="4 5" key="1">
    <citation type="submission" date="2017-12" db="EMBL/GenBank/DDBJ databases">
        <title>Sequencing, de novo assembly and annotation of complete genome of a new Thraustochytrid species, strain FCC1311.</title>
        <authorList>
            <person name="Sedici K."/>
            <person name="Godart F."/>
            <person name="Aiese Cigliano R."/>
            <person name="Sanseverino W."/>
            <person name="Barakat M."/>
            <person name="Ortet P."/>
            <person name="Marechal E."/>
            <person name="Cagnac O."/>
            <person name="Amato A."/>
        </authorList>
    </citation>
    <scope>NUCLEOTIDE SEQUENCE [LARGE SCALE GENOMIC DNA]</scope>
</reference>
<protein>
    <submittedName>
        <fullName evidence="4">Uncharacterized protein</fullName>
    </submittedName>
</protein>
<sequence length="422" mass="45666">MTMAGAGSRRAAAAMVAGLALTAAVSPVAAQNDCTNLPTIPNMFNAQLKPVLGPCSGNGECINNVCVCYEGFTGRSDFLNTEGEDCQINTDVIRGLWSINLILCLINFGRAFPSIKMRWDQFAEVKARKNAMGEQHSMRRNRGLAALLLAAFIMYPAMAGMAILMLVRPEEERVGITPGATVFFGAARISFYTSIYLFQPALIGSLLKGSRATQYLIHRTYVISAVLSAMGVLTGILPFIELFAGDNGKGAVAQAVYLSTMGLTLLQIACLGIQAQWTKGRVVKALDMSYELTRSDRTLELKAALVAMERENVVQTGGQALIYIVLVFVPYVANFHSYWLPVGWFAYIILGVKVAKTTIDNKFGTGSKSGTASTGPADSTSPNSGDTSGFRAQQTQVDSTTRRYEEQVTSFVHMSEEDDDYV</sequence>
<keyword evidence="3" id="KW-0732">Signal</keyword>
<feature type="transmembrane region" description="Helical" evidence="2">
    <location>
        <begin position="252"/>
        <end position="273"/>
    </location>
</feature>
<feature type="chain" id="PRO_5015343698" evidence="3">
    <location>
        <begin position="31"/>
        <end position="422"/>
    </location>
</feature>
<feature type="region of interest" description="Disordered" evidence="1">
    <location>
        <begin position="365"/>
        <end position="404"/>
    </location>
</feature>
<gene>
    <name evidence="4" type="ORF">FCC1311_087022</name>
</gene>
<keyword evidence="2" id="KW-0812">Transmembrane</keyword>
<dbReference type="AlphaFoldDB" id="A0A2R5GNL2"/>
<feature type="transmembrane region" description="Helical" evidence="2">
    <location>
        <begin position="312"/>
        <end position="332"/>
    </location>
</feature>
<evidence type="ECO:0000256" key="3">
    <source>
        <dbReference type="SAM" id="SignalP"/>
    </source>
</evidence>
<dbReference type="EMBL" id="BEYU01000122">
    <property type="protein sequence ID" value="GBG32477.1"/>
    <property type="molecule type" value="Genomic_DNA"/>
</dbReference>